<evidence type="ECO:0008006" key="4">
    <source>
        <dbReference type="Google" id="ProtNLM"/>
    </source>
</evidence>
<evidence type="ECO:0000313" key="3">
    <source>
        <dbReference type="Proteomes" id="UP000019377"/>
    </source>
</evidence>
<protein>
    <recommendedName>
        <fullName evidence="4">Ricin B lectin domain-containing protein</fullName>
    </recommendedName>
</protein>
<dbReference type="AlphaFoldDB" id="V5ET29"/>
<accession>V5ET29</accession>
<dbReference type="Proteomes" id="UP000019377">
    <property type="component" value="Unassembled WGS sequence"/>
</dbReference>
<gene>
    <name evidence="2" type="ORF">PSEUBRA_SCAF17g04360</name>
</gene>
<feature type="chain" id="PRO_5004734960" description="Ricin B lectin domain-containing protein" evidence="1">
    <location>
        <begin position="20"/>
        <end position="246"/>
    </location>
</feature>
<evidence type="ECO:0000256" key="1">
    <source>
        <dbReference type="SAM" id="SignalP"/>
    </source>
</evidence>
<dbReference type="RefSeq" id="XP_016293394.1">
    <property type="nucleotide sequence ID" value="XM_016435294.1"/>
</dbReference>
<name>V5ET29_KALBG</name>
<evidence type="ECO:0000313" key="2">
    <source>
        <dbReference type="EMBL" id="EST08405.1"/>
    </source>
</evidence>
<sequence>MKFVLTLSALVSVASSVLAYPTPAEPFFVSRMVERPVSSSPFRIAATASTCGQFALREPQMLQVRSYNDSTTTYLSVSDDDEGEPILTALPSTNGEQGAHEFDFQTCNNTGFTQGYSRNSGGSMGAPLEFFGRVVTNVTTLDSNGTATNQTSQQCLAASTLTANSTAQTNRFIFGTCNETDSTQWFRLQEGVGGAALTYFPVRNTTGYVYKGEIPQYFKVDLHRNEKDFNAVEFQQEDSKQYVQFY</sequence>
<dbReference type="GeneID" id="27417913"/>
<organism evidence="2 3">
    <name type="scientific">Kalmanozyma brasiliensis (strain GHG001)</name>
    <name type="common">Yeast</name>
    <name type="synonym">Pseudozyma brasiliensis</name>
    <dbReference type="NCBI Taxonomy" id="1365824"/>
    <lineage>
        <taxon>Eukaryota</taxon>
        <taxon>Fungi</taxon>
        <taxon>Dikarya</taxon>
        <taxon>Basidiomycota</taxon>
        <taxon>Ustilaginomycotina</taxon>
        <taxon>Ustilaginomycetes</taxon>
        <taxon>Ustilaginales</taxon>
        <taxon>Ustilaginaceae</taxon>
        <taxon>Kalmanozyma</taxon>
    </lineage>
</organism>
<keyword evidence="3" id="KW-1185">Reference proteome</keyword>
<keyword evidence="1" id="KW-0732">Signal</keyword>
<dbReference type="EMBL" id="KI545859">
    <property type="protein sequence ID" value="EST08405.1"/>
    <property type="molecule type" value="Genomic_DNA"/>
</dbReference>
<reference evidence="3" key="1">
    <citation type="journal article" date="2013" name="Genome Announc.">
        <title>Draft genome sequence of Pseudozyma brasiliensis sp. nov. strain GHG001, a high producer of endo-1,4-xylanase isolated from an insect pest of sugarcane.</title>
        <authorList>
            <person name="Oliveira J.V.D.C."/>
            <person name="dos Santos R.A.C."/>
            <person name="Borges T.A."/>
            <person name="Riano-Pachon D.M."/>
            <person name="Goldman G.H."/>
        </authorList>
    </citation>
    <scope>NUCLEOTIDE SEQUENCE [LARGE SCALE GENOMIC DNA]</scope>
    <source>
        <strain evidence="3">GHG001</strain>
    </source>
</reference>
<dbReference type="OrthoDB" id="2546322at2759"/>
<feature type="signal peptide" evidence="1">
    <location>
        <begin position="1"/>
        <end position="19"/>
    </location>
</feature>
<dbReference type="eggNOG" id="ENOG502RDRM">
    <property type="taxonomic scope" value="Eukaryota"/>
</dbReference>
<dbReference type="HOGENOM" id="CLU_1134002_0_0_1"/>
<proteinExistence type="predicted"/>
<dbReference type="OMA" id="ADSKQWF"/>